<proteinExistence type="predicted"/>
<dbReference type="GO" id="GO:0003677">
    <property type="term" value="F:DNA binding"/>
    <property type="evidence" value="ECO:0007669"/>
    <property type="project" value="InterPro"/>
</dbReference>
<dbReference type="EMBL" id="MU006297">
    <property type="protein sequence ID" value="KAF2852984.1"/>
    <property type="molecule type" value="Genomic_DNA"/>
</dbReference>
<evidence type="ECO:0000256" key="1">
    <source>
        <dbReference type="ARBA" id="ARBA00022723"/>
    </source>
</evidence>
<evidence type="ECO:0000256" key="2">
    <source>
        <dbReference type="ARBA" id="ARBA00023242"/>
    </source>
</evidence>
<dbReference type="Proteomes" id="UP000799423">
    <property type="component" value="Unassembled WGS sequence"/>
</dbReference>
<keyword evidence="1" id="KW-0479">Metal-binding</keyword>
<evidence type="ECO:0000259" key="4">
    <source>
        <dbReference type="PROSITE" id="PS50048"/>
    </source>
</evidence>
<feature type="compositionally biased region" description="Basic and acidic residues" evidence="3">
    <location>
        <begin position="11"/>
        <end position="20"/>
    </location>
</feature>
<evidence type="ECO:0000313" key="5">
    <source>
        <dbReference type="EMBL" id="KAF2852984.1"/>
    </source>
</evidence>
<dbReference type="CDD" id="cd00067">
    <property type="entry name" value="GAL4"/>
    <property type="match status" value="1"/>
</dbReference>
<dbReference type="OrthoDB" id="3364175at2759"/>
<feature type="compositionally biased region" description="Polar residues" evidence="3">
    <location>
        <begin position="170"/>
        <end position="181"/>
    </location>
</feature>
<dbReference type="InterPro" id="IPR036864">
    <property type="entry name" value="Zn2-C6_fun-type_DNA-bd_sf"/>
</dbReference>
<protein>
    <recommendedName>
        <fullName evidence="4">Zn(2)-C6 fungal-type domain-containing protein</fullName>
    </recommendedName>
</protein>
<organism evidence="5 6">
    <name type="scientific">Plenodomus tracheiphilus IPT5</name>
    <dbReference type="NCBI Taxonomy" id="1408161"/>
    <lineage>
        <taxon>Eukaryota</taxon>
        <taxon>Fungi</taxon>
        <taxon>Dikarya</taxon>
        <taxon>Ascomycota</taxon>
        <taxon>Pezizomycotina</taxon>
        <taxon>Dothideomycetes</taxon>
        <taxon>Pleosporomycetidae</taxon>
        <taxon>Pleosporales</taxon>
        <taxon>Pleosporineae</taxon>
        <taxon>Leptosphaeriaceae</taxon>
        <taxon>Plenodomus</taxon>
    </lineage>
</organism>
<dbReference type="InterPro" id="IPR001138">
    <property type="entry name" value="Zn2Cys6_DnaBD"/>
</dbReference>
<dbReference type="SUPFAM" id="SSF57701">
    <property type="entry name" value="Zn2/Cys6 DNA-binding domain"/>
    <property type="match status" value="1"/>
</dbReference>
<dbReference type="CDD" id="cd12148">
    <property type="entry name" value="fungal_TF_MHR"/>
    <property type="match status" value="1"/>
</dbReference>
<feature type="region of interest" description="Disordered" evidence="3">
    <location>
        <begin position="133"/>
        <end position="195"/>
    </location>
</feature>
<dbReference type="Gene3D" id="4.10.240.10">
    <property type="entry name" value="Zn(2)-C6 fungal-type DNA-binding domain"/>
    <property type="match status" value="1"/>
</dbReference>
<dbReference type="InterPro" id="IPR052783">
    <property type="entry name" value="Metabolic/Drug-Res_Regulator"/>
</dbReference>
<dbReference type="SMART" id="SM00066">
    <property type="entry name" value="GAL4"/>
    <property type="match status" value="1"/>
</dbReference>
<feature type="region of interest" description="Disordered" evidence="3">
    <location>
        <begin position="1"/>
        <end position="23"/>
    </location>
</feature>
<feature type="domain" description="Zn(2)-C6 fungal-type" evidence="4">
    <location>
        <begin position="28"/>
        <end position="58"/>
    </location>
</feature>
<dbReference type="Pfam" id="PF00172">
    <property type="entry name" value="Zn_clus"/>
    <property type="match status" value="1"/>
</dbReference>
<dbReference type="PANTHER" id="PTHR47655:SF2">
    <property type="entry name" value="QUINIC ACID UTILIZATION ACTIVATOR"/>
    <property type="match status" value="1"/>
</dbReference>
<name>A0A6A7BC07_9PLEO</name>
<dbReference type="InterPro" id="IPR007219">
    <property type="entry name" value="XnlR_reg_dom"/>
</dbReference>
<dbReference type="GO" id="GO:0008270">
    <property type="term" value="F:zinc ion binding"/>
    <property type="evidence" value="ECO:0007669"/>
    <property type="project" value="InterPro"/>
</dbReference>
<dbReference type="GO" id="GO:0006351">
    <property type="term" value="P:DNA-templated transcription"/>
    <property type="evidence" value="ECO:0007669"/>
    <property type="project" value="InterPro"/>
</dbReference>
<dbReference type="PANTHER" id="PTHR47655">
    <property type="entry name" value="QUINIC ACID UTILIZATION ACTIVATOR"/>
    <property type="match status" value="1"/>
</dbReference>
<sequence length="721" mass="80777">MPTPTQGKRRTVNESAEKPVKRTRVSRACDQCRTAREKCDGSQPTCSTCSGSKRRCTYTANPKKRGIQPGYIRSLELALVWLFQQNPANETSLNEKLSQGGASSLFFSRDSKEATKLHKRWRKARFYTDVDKLLSGGEPSRHERNDANSPSSDDEDSEPDQPPAVIVTQRPDTTNSNQTYRSARDPSVHLDLQRPYRTTGSDPIVMPSDSWSLFDTYFTYTQAWLPICEKHDILKLSYSYPDEGLTLATGSVISGPHAELWSVLAVASLYCEGAISPSCQSRQSRQSPKETTQPYDIARSLIPTEHGRFDLGHVKALLNLALFNIMLLHPQSAWLLVGYASRVLELMDSSKLMASPRRKHVFAGCFLLDSLLATQLNRRPHFRRSDLKHLGAIDEDGLEEWQPWYGHSSLVEQMRMPMLSLSAFNRLLDLVDIFASMERCSTADGCRSDVKDRIKSWELTLPSKLAYIHSEIAAVGLCPPAALLQFTYYCVLFASNPSMQGLEHVLHALERYKDLIGLKSLPPIIQCLLDIIDKKSVHHVVGESILAHLRRLQNELASTWSTHTNTEPIERVVHANLNWSSAVEDPQFSVSEPRALLVPIIQPSHPAASGAHHASTGYEALHTNARTELNPQLAVSSLAATDPRYPELNSDLENFFDELASLDSTDRMDTQPQFMQNLGFAPDASMADLFSEYIPRQSTAFVAREDEPGPDLDQYNFYNVG</sequence>
<dbReference type="PROSITE" id="PS00463">
    <property type="entry name" value="ZN2_CY6_FUNGAL_1"/>
    <property type="match status" value="1"/>
</dbReference>
<dbReference type="Pfam" id="PF04082">
    <property type="entry name" value="Fungal_trans"/>
    <property type="match status" value="1"/>
</dbReference>
<dbReference type="GO" id="GO:0045944">
    <property type="term" value="P:positive regulation of transcription by RNA polymerase II"/>
    <property type="evidence" value="ECO:0007669"/>
    <property type="project" value="TreeGrafter"/>
</dbReference>
<reference evidence="5" key="1">
    <citation type="submission" date="2020-01" db="EMBL/GenBank/DDBJ databases">
        <authorList>
            <consortium name="DOE Joint Genome Institute"/>
            <person name="Haridas S."/>
            <person name="Albert R."/>
            <person name="Binder M."/>
            <person name="Bloem J."/>
            <person name="Labutti K."/>
            <person name="Salamov A."/>
            <person name="Andreopoulos B."/>
            <person name="Baker S.E."/>
            <person name="Barry K."/>
            <person name="Bills G."/>
            <person name="Bluhm B.H."/>
            <person name="Cannon C."/>
            <person name="Castanera R."/>
            <person name="Culley D.E."/>
            <person name="Daum C."/>
            <person name="Ezra D."/>
            <person name="Gonzalez J.B."/>
            <person name="Henrissat B."/>
            <person name="Kuo A."/>
            <person name="Liang C."/>
            <person name="Lipzen A."/>
            <person name="Lutzoni F."/>
            <person name="Magnuson J."/>
            <person name="Mondo S."/>
            <person name="Nolan M."/>
            <person name="Ohm R."/>
            <person name="Pangilinan J."/>
            <person name="Park H.-J."/>
            <person name="Ramirez L."/>
            <person name="Alfaro M."/>
            <person name="Sun H."/>
            <person name="Tritt A."/>
            <person name="Yoshinaga Y."/>
            <person name="Zwiers L.-H."/>
            <person name="Turgeon B.G."/>
            <person name="Goodwin S.B."/>
            <person name="Spatafora J.W."/>
            <person name="Crous P.W."/>
            <person name="Grigoriev I.V."/>
        </authorList>
    </citation>
    <scope>NUCLEOTIDE SEQUENCE</scope>
    <source>
        <strain evidence="5">IPT5</strain>
    </source>
</reference>
<dbReference type="GO" id="GO:0000981">
    <property type="term" value="F:DNA-binding transcription factor activity, RNA polymerase II-specific"/>
    <property type="evidence" value="ECO:0007669"/>
    <property type="project" value="InterPro"/>
</dbReference>
<dbReference type="AlphaFoldDB" id="A0A6A7BC07"/>
<keyword evidence="6" id="KW-1185">Reference proteome</keyword>
<dbReference type="PROSITE" id="PS50048">
    <property type="entry name" value="ZN2_CY6_FUNGAL_2"/>
    <property type="match status" value="1"/>
</dbReference>
<keyword evidence="2" id="KW-0539">Nucleus</keyword>
<evidence type="ECO:0000256" key="3">
    <source>
        <dbReference type="SAM" id="MobiDB-lite"/>
    </source>
</evidence>
<accession>A0A6A7BC07</accession>
<evidence type="ECO:0000313" key="6">
    <source>
        <dbReference type="Proteomes" id="UP000799423"/>
    </source>
</evidence>
<feature type="compositionally biased region" description="Basic and acidic residues" evidence="3">
    <location>
        <begin position="182"/>
        <end position="194"/>
    </location>
</feature>
<gene>
    <name evidence="5" type="ORF">T440DRAFT_24627</name>
</gene>